<comment type="function">
    <text evidence="9">Single strand-specific metallo-endoribonuclease involved in late-stage 70S ribosome quality control and in maturation of the 3' terminus of the 16S rRNA.</text>
</comment>
<dbReference type="Pfam" id="PF02130">
    <property type="entry name" value="YbeY"/>
    <property type="match status" value="1"/>
</dbReference>
<evidence type="ECO:0000256" key="1">
    <source>
        <dbReference type="ARBA" id="ARBA00010875"/>
    </source>
</evidence>
<protein>
    <recommendedName>
        <fullName evidence="9">Endoribonuclease YbeY</fullName>
        <ecNumber evidence="9">3.1.-.-</ecNumber>
    </recommendedName>
</protein>
<keyword evidence="11" id="KW-1185">Reference proteome</keyword>
<keyword evidence="5 9" id="KW-0479">Metal-binding</keyword>
<comment type="subcellular location">
    <subcellularLocation>
        <location evidence="9">Cytoplasm</location>
    </subcellularLocation>
</comment>
<keyword evidence="2 9" id="KW-0690">Ribosome biogenesis</keyword>
<feature type="binding site" evidence="9">
    <location>
        <position position="126"/>
    </location>
    <ligand>
        <name>Zn(2+)</name>
        <dbReference type="ChEBI" id="CHEBI:29105"/>
        <note>catalytic</note>
    </ligand>
</feature>
<evidence type="ECO:0000256" key="7">
    <source>
        <dbReference type="ARBA" id="ARBA00022801"/>
    </source>
</evidence>
<dbReference type="EMBL" id="JAWMWG010000001">
    <property type="protein sequence ID" value="MEJ6348500.1"/>
    <property type="molecule type" value="Genomic_DNA"/>
</dbReference>
<dbReference type="Gene3D" id="3.40.390.30">
    <property type="entry name" value="Metalloproteases ('zincins'), catalytic domain"/>
    <property type="match status" value="1"/>
</dbReference>
<feature type="binding site" evidence="9">
    <location>
        <position position="130"/>
    </location>
    <ligand>
        <name>Zn(2+)</name>
        <dbReference type="ChEBI" id="CHEBI:29105"/>
        <note>catalytic</note>
    </ligand>
</feature>
<evidence type="ECO:0000256" key="3">
    <source>
        <dbReference type="ARBA" id="ARBA00022552"/>
    </source>
</evidence>
<accession>A0ABU8SGJ5</accession>
<dbReference type="RefSeq" id="WP_339969729.1">
    <property type="nucleotide sequence ID" value="NZ_JAWMWG010000001.1"/>
</dbReference>
<dbReference type="InterPro" id="IPR002036">
    <property type="entry name" value="YbeY"/>
</dbReference>
<keyword evidence="7 9" id="KW-0378">Hydrolase</keyword>
<comment type="caution">
    <text evidence="10">The sequence shown here is derived from an EMBL/GenBank/DDBJ whole genome shotgun (WGS) entry which is preliminary data.</text>
</comment>
<reference evidence="10 11" key="1">
    <citation type="submission" date="2023-10" db="EMBL/GenBank/DDBJ databases">
        <title>Holzapfeliella saturejae sp. nov. isolated from Satureja montana flowers.</title>
        <authorList>
            <person name="Alcantara C."/>
            <person name="Zuniga M."/>
            <person name="Landete J.M."/>
            <person name="Monedero V."/>
        </authorList>
    </citation>
    <scope>NUCLEOTIDE SEQUENCE [LARGE SCALE GENOMIC DNA]</scope>
    <source>
        <strain evidence="10 11">He02</strain>
    </source>
</reference>
<name>A0ABU8SGJ5_9LACO</name>
<evidence type="ECO:0000256" key="5">
    <source>
        <dbReference type="ARBA" id="ARBA00022723"/>
    </source>
</evidence>
<evidence type="ECO:0000313" key="11">
    <source>
        <dbReference type="Proteomes" id="UP001377804"/>
    </source>
</evidence>
<feature type="binding site" evidence="9">
    <location>
        <position position="136"/>
    </location>
    <ligand>
        <name>Zn(2+)</name>
        <dbReference type="ChEBI" id="CHEBI:29105"/>
        <note>catalytic</note>
    </ligand>
</feature>
<dbReference type="HAMAP" id="MF_00009">
    <property type="entry name" value="Endoribonucl_YbeY"/>
    <property type="match status" value="1"/>
</dbReference>
<dbReference type="Proteomes" id="UP001377804">
    <property type="component" value="Unassembled WGS sequence"/>
</dbReference>
<dbReference type="PANTHER" id="PTHR46986">
    <property type="entry name" value="ENDORIBONUCLEASE YBEY, CHLOROPLASTIC"/>
    <property type="match status" value="1"/>
</dbReference>
<dbReference type="PANTHER" id="PTHR46986:SF1">
    <property type="entry name" value="ENDORIBONUCLEASE YBEY, CHLOROPLASTIC"/>
    <property type="match status" value="1"/>
</dbReference>
<keyword evidence="4 9" id="KW-0540">Nuclease</keyword>
<dbReference type="NCBIfam" id="TIGR00043">
    <property type="entry name" value="rRNA maturation RNase YbeY"/>
    <property type="match status" value="1"/>
</dbReference>
<comment type="similarity">
    <text evidence="1 9">Belongs to the endoribonuclease YbeY family.</text>
</comment>
<comment type="cofactor">
    <cofactor evidence="9">
        <name>Zn(2+)</name>
        <dbReference type="ChEBI" id="CHEBI:29105"/>
    </cofactor>
    <text evidence="9">Binds 1 zinc ion.</text>
</comment>
<dbReference type="PROSITE" id="PS01306">
    <property type="entry name" value="UPF0054"/>
    <property type="match status" value="1"/>
</dbReference>
<gene>
    <name evidence="9 10" type="primary">ybeY</name>
    <name evidence="10" type="ORF">R4Y45_04565</name>
</gene>
<dbReference type="InterPro" id="IPR020549">
    <property type="entry name" value="YbeY_CS"/>
</dbReference>
<sequence>MSQLDINVINEQNLLDNQQVQWAVDLLNYTKDKIAPDQAIEMSISFVDKDEIKKINETYRGKDNPTDVISFAIEDGEDQEEIEMLQQTFGIARNIGDLVICPAIVAEHGEEYGHGFDREFGYTLVHGFLHLSGYDHIDPEEEKEMIGLQNQILDDYGLKR</sequence>
<evidence type="ECO:0000313" key="10">
    <source>
        <dbReference type="EMBL" id="MEJ6348500.1"/>
    </source>
</evidence>
<evidence type="ECO:0000256" key="8">
    <source>
        <dbReference type="ARBA" id="ARBA00022833"/>
    </source>
</evidence>
<dbReference type="SUPFAM" id="SSF55486">
    <property type="entry name" value="Metalloproteases ('zincins'), catalytic domain"/>
    <property type="match status" value="1"/>
</dbReference>
<evidence type="ECO:0000256" key="4">
    <source>
        <dbReference type="ARBA" id="ARBA00022722"/>
    </source>
</evidence>
<keyword evidence="8 9" id="KW-0862">Zinc</keyword>
<proteinExistence type="inferred from homology"/>
<dbReference type="InterPro" id="IPR023091">
    <property type="entry name" value="MetalPrtase_cat_dom_sf_prd"/>
</dbReference>
<dbReference type="EC" id="3.1.-.-" evidence="9"/>
<keyword evidence="9" id="KW-0963">Cytoplasm</keyword>
<evidence type="ECO:0000256" key="9">
    <source>
        <dbReference type="HAMAP-Rule" id="MF_00009"/>
    </source>
</evidence>
<evidence type="ECO:0000256" key="2">
    <source>
        <dbReference type="ARBA" id="ARBA00022517"/>
    </source>
</evidence>
<evidence type="ECO:0000256" key="6">
    <source>
        <dbReference type="ARBA" id="ARBA00022759"/>
    </source>
</evidence>
<keyword evidence="3 9" id="KW-0698">rRNA processing</keyword>
<keyword evidence="6 9" id="KW-0255">Endonuclease</keyword>
<organism evidence="10 11">
    <name type="scientific">Holzapfeliella saturejae</name>
    <dbReference type="NCBI Taxonomy" id="3082953"/>
    <lineage>
        <taxon>Bacteria</taxon>
        <taxon>Bacillati</taxon>
        <taxon>Bacillota</taxon>
        <taxon>Bacilli</taxon>
        <taxon>Lactobacillales</taxon>
        <taxon>Lactobacillaceae</taxon>
        <taxon>Holzapfeliella</taxon>
    </lineage>
</organism>